<dbReference type="Proteomes" id="UP001174205">
    <property type="component" value="Unassembled WGS sequence"/>
</dbReference>
<dbReference type="RefSeq" id="WP_301243985.1">
    <property type="nucleotide sequence ID" value="NZ_JAROCD010000001.1"/>
</dbReference>
<proteinExistence type="predicted"/>
<accession>A0ABT8J4U3</accession>
<evidence type="ECO:0000313" key="2">
    <source>
        <dbReference type="Proteomes" id="UP001174205"/>
    </source>
</evidence>
<comment type="caution">
    <text evidence="1">The sequence shown here is derived from an EMBL/GenBank/DDBJ whole genome shotgun (WGS) entry which is preliminary data.</text>
</comment>
<organism evidence="1 2">
    <name type="scientific">Paenibacillus vandeheii</name>
    <dbReference type="NCBI Taxonomy" id="3035917"/>
    <lineage>
        <taxon>Bacteria</taxon>
        <taxon>Bacillati</taxon>
        <taxon>Bacillota</taxon>
        <taxon>Bacilli</taxon>
        <taxon>Bacillales</taxon>
        <taxon>Paenibacillaceae</taxon>
        <taxon>Paenibacillus</taxon>
    </lineage>
</organism>
<keyword evidence="2" id="KW-1185">Reference proteome</keyword>
<reference evidence="1" key="1">
    <citation type="submission" date="2023-03" db="EMBL/GenBank/DDBJ databases">
        <title>MT1 and MT2 Draft Genomes of Novel Species.</title>
        <authorList>
            <person name="Venkateswaran K."/>
        </authorList>
    </citation>
    <scope>NUCLEOTIDE SEQUENCE</scope>
    <source>
        <strain evidence="1">F6_3S_P_1C</strain>
    </source>
</reference>
<gene>
    <name evidence="1" type="ORF">P5G61_02190</name>
</gene>
<dbReference type="EMBL" id="JAROCD010000001">
    <property type="protein sequence ID" value="MDN4600022.1"/>
    <property type="molecule type" value="Genomic_DNA"/>
</dbReference>
<protein>
    <submittedName>
        <fullName evidence="1">Uncharacterized protein</fullName>
    </submittedName>
</protein>
<name>A0ABT8J4U3_9BACL</name>
<sequence>MEALNIYEISYPGFFDDYPDYSVTKTAKSAGAAKYDAYLGFNDGYDMTFREYLKIIKVRKIGQSTPARNEKPFPGQNRIDTVNALIREIGSRGRKFLYSSRHDRFASFHWAGGKLWLTDDHTGLPLVMHESMPDEHYHFSHGGTLWALMCDFRDYISGDDDANHNNGYGGLYCPHWGYSAEDMDVIQTYAIEIGYLKPRV</sequence>
<evidence type="ECO:0000313" key="1">
    <source>
        <dbReference type="EMBL" id="MDN4600022.1"/>
    </source>
</evidence>